<feature type="compositionally biased region" description="Basic and acidic residues" evidence="2">
    <location>
        <begin position="370"/>
        <end position="385"/>
    </location>
</feature>
<dbReference type="EMBL" id="HG679855">
    <property type="protein sequence ID" value="CDJ27566.1"/>
    <property type="molecule type" value="Genomic_DNA"/>
</dbReference>
<feature type="compositionally biased region" description="Low complexity" evidence="2">
    <location>
        <begin position="602"/>
        <end position="629"/>
    </location>
</feature>
<evidence type="ECO:0000256" key="1">
    <source>
        <dbReference type="SAM" id="Coils"/>
    </source>
</evidence>
<keyword evidence="1" id="KW-0175">Coiled coil</keyword>
<dbReference type="RefSeq" id="XP_013350144.1">
    <property type="nucleotide sequence ID" value="XM_013494690.1"/>
</dbReference>
<protein>
    <submittedName>
        <fullName evidence="3">Uncharacterized protein</fullName>
    </submittedName>
</protein>
<feature type="compositionally biased region" description="Polar residues" evidence="2">
    <location>
        <begin position="1336"/>
        <end position="1369"/>
    </location>
</feature>
<feature type="region of interest" description="Disordered" evidence="2">
    <location>
        <begin position="823"/>
        <end position="849"/>
    </location>
</feature>
<dbReference type="VEuPathDB" id="ToxoDB:EMH_0089010"/>
<proteinExistence type="predicted"/>
<name>U6JRX4_9EIME</name>
<feature type="region of interest" description="Disordered" evidence="2">
    <location>
        <begin position="540"/>
        <end position="703"/>
    </location>
</feature>
<reference evidence="3" key="1">
    <citation type="submission" date="2013-10" db="EMBL/GenBank/DDBJ databases">
        <title>Genomic analysis of the causative agents of coccidiosis in chickens.</title>
        <authorList>
            <person name="Reid A.J."/>
            <person name="Blake D."/>
            <person name="Billington K."/>
            <person name="Browne H."/>
            <person name="Dunn M."/>
            <person name="Hung S."/>
            <person name="Kawahara F."/>
            <person name="Miranda-Saavedra D."/>
            <person name="Mourier T."/>
            <person name="Nagra H."/>
            <person name="Otto T.D."/>
            <person name="Rawlings N."/>
            <person name="Sanchez A."/>
            <person name="Sanders M."/>
            <person name="Subramaniam C."/>
            <person name="Tay Y."/>
            <person name="Dear P."/>
            <person name="Doerig C."/>
            <person name="Gruber A."/>
            <person name="Parkinson J."/>
            <person name="Shirley M."/>
            <person name="Wan K.L."/>
            <person name="Berriman M."/>
            <person name="Tomley F."/>
            <person name="Pain A."/>
        </authorList>
    </citation>
    <scope>NUCLEOTIDE SEQUENCE [LARGE SCALE GENOMIC DNA]</scope>
    <source>
        <strain evidence="3">Houghton</strain>
    </source>
</reference>
<feature type="region of interest" description="Disordered" evidence="2">
    <location>
        <begin position="426"/>
        <end position="503"/>
    </location>
</feature>
<feature type="region of interest" description="Disordered" evidence="2">
    <location>
        <begin position="985"/>
        <end position="1022"/>
    </location>
</feature>
<dbReference type="GeneID" id="25383169"/>
<keyword evidence="4" id="KW-1185">Reference proteome</keyword>
<feature type="compositionally biased region" description="Polar residues" evidence="2">
    <location>
        <begin position="1389"/>
        <end position="1400"/>
    </location>
</feature>
<evidence type="ECO:0000256" key="2">
    <source>
        <dbReference type="SAM" id="MobiDB-lite"/>
    </source>
</evidence>
<gene>
    <name evidence="3" type="ORF">EMH_0089010</name>
</gene>
<feature type="compositionally biased region" description="Polar residues" evidence="2">
    <location>
        <begin position="169"/>
        <end position="182"/>
    </location>
</feature>
<feature type="region of interest" description="Disordered" evidence="2">
    <location>
        <begin position="903"/>
        <end position="955"/>
    </location>
</feature>
<accession>U6JRX4</accession>
<dbReference type="OrthoDB" id="347792at2759"/>
<feature type="coiled-coil region" evidence="1">
    <location>
        <begin position="1439"/>
        <end position="1466"/>
    </location>
</feature>
<dbReference type="Proteomes" id="UP000030744">
    <property type="component" value="Unassembled WGS sequence"/>
</dbReference>
<feature type="compositionally biased region" description="Low complexity" evidence="2">
    <location>
        <begin position="118"/>
        <end position="168"/>
    </location>
</feature>
<feature type="compositionally biased region" description="Polar residues" evidence="2">
    <location>
        <begin position="482"/>
        <end position="499"/>
    </location>
</feature>
<feature type="region of interest" description="Disordered" evidence="2">
    <location>
        <begin position="1160"/>
        <end position="1187"/>
    </location>
</feature>
<evidence type="ECO:0000313" key="4">
    <source>
        <dbReference type="Proteomes" id="UP000030744"/>
    </source>
</evidence>
<feature type="compositionally biased region" description="Low complexity" evidence="2">
    <location>
        <begin position="55"/>
        <end position="68"/>
    </location>
</feature>
<evidence type="ECO:0000313" key="3">
    <source>
        <dbReference type="EMBL" id="CDJ27566.1"/>
    </source>
</evidence>
<feature type="region of interest" description="Disordered" evidence="2">
    <location>
        <begin position="1243"/>
        <end position="1274"/>
    </location>
</feature>
<feature type="region of interest" description="Disordered" evidence="2">
    <location>
        <begin position="1310"/>
        <end position="1433"/>
    </location>
</feature>
<feature type="region of interest" description="Disordered" evidence="2">
    <location>
        <begin position="322"/>
        <end position="413"/>
    </location>
</feature>
<reference evidence="3" key="2">
    <citation type="submission" date="2013-10" db="EMBL/GenBank/DDBJ databases">
        <authorList>
            <person name="Aslett M."/>
        </authorList>
    </citation>
    <scope>NUCLEOTIDE SEQUENCE [LARGE SCALE GENOMIC DNA]</scope>
    <source>
        <strain evidence="3">Houghton</strain>
    </source>
</reference>
<feature type="compositionally biased region" description="Gly residues" evidence="2">
    <location>
        <begin position="431"/>
        <end position="440"/>
    </location>
</feature>
<feature type="region of interest" description="Disordered" evidence="2">
    <location>
        <begin position="1207"/>
        <end position="1227"/>
    </location>
</feature>
<organism evidence="3 4">
    <name type="scientific">Eimeria mitis</name>
    <dbReference type="NCBI Taxonomy" id="44415"/>
    <lineage>
        <taxon>Eukaryota</taxon>
        <taxon>Sar</taxon>
        <taxon>Alveolata</taxon>
        <taxon>Apicomplexa</taxon>
        <taxon>Conoidasida</taxon>
        <taxon>Coccidia</taxon>
        <taxon>Eucoccidiorida</taxon>
        <taxon>Eimeriorina</taxon>
        <taxon>Eimeriidae</taxon>
        <taxon>Eimeria</taxon>
    </lineage>
</organism>
<feature type="compositionally biased region" description="Polar residues" evidence="2">
    <location>
        <begin position="997"/>
        <end position="1016"/>
    </location>
</feature>
<sequence length="1714" mass="186233">MLQTALNGRWKTRVASLRVAARAEARLEIPKSASRGSVHVRTREILRIPWSLRMGSTTSGHSGSPSRTAEAEEDTASCNYPPNSESRRSGDTPQGGRGSSRDADSHGNFTGTERYYIGSRSSSDASSSGSSSDNGGSSSGSESGSSSSDSSTSRSSGCSSCYSNEGGYQSTENIPSNISSDSGVYETWSSCREFSRRPFVGTRDYEPPVGETEGRISPPFVSTASRLLAPDNTEVEEETKPVHVSPTTLEGEETAHWQDVHAGMRVDTPTRSILSAPSSQASLASRQPLAAGHWPHPASGLAAALSSLAHLVFSSRDPRATATHSEYAAPSAQQRGATHDDSAAAAPEQPREGGHPSLDSQSGVQGSSEASREREENYSSQRDSRELEDDPCVPRLVSDSNAESGSGTQNLNISVRGNSVGKCLPEAQGDGTYGSQGPAGAGMALHGSHSQAVAAEESRDIQEASEGQQKAIGESKKRSFSRDNSNSGRGVALSKQQVGPMTPHLLGRRRFALRRHSGSFHVPHEALRLCSDLPAGSEQLEAECRSPDPPRRRSTFSGAFLPTHSKVRRRPNRGSFISDSSEGLAEDGSSSSGPGSRRDASIESSISGAGGTSSSSRGSSSRQSSASEGYRTCSMFRALPSEESGGESQRPVATKKSMSTNSQSSRTGSGCGLHVVHDEARKRHLTTDSTGRRSFSETPADVQLDKRRRTRWHSCLDPLTDYEDAAVRSMQELPPLGRLRKLASQRTQPVTCYLEQPSAPSEPMLASANSTGWGGSKPLGMAATNRILESAVEFALHKHQRRPGDRIRADRLRSEKLKMLLGGAEDEEPLEERMPGVPASASVDSLDGHPSPVPYKGTMKKRLALHQPALACRMPSHIFCGNFMSASSLWTLQLWRPVAGEDGERPVLSRSSSEAFRKEDSGLKASLQKEGYSTEEEAFRSASSEETLPALSVQPAKRLSRSPINSLLDEVLDFTFFEFGSASARRRSSGVGPSGSTAKASQGQAREESANFQPNNMPKPRRPWACGEPVSVAEDPLCLSGWGAAGQAGGAPVERHADTYLSPEVPTPRFQAGLPVIPSPPGGYAATSPMRIISSPLGPYPGYGPCSGNTIRVESPTRVRYGVGENITAPVSYFEQQGGKVSIPTVQSVYPAEGLQIPRIQTSPCNDWPPAQKPHIPERSSVHPSASYPLTADEKQLQERYSHVRPACIPSVPPHAPSHDPLHNKNPISAVSSRAVSYDELEKLRAQQEQQQKEAEELRRRQEELEKEQNKQREELELERQQLKEQRERLEEQRHALEKEKQDMLSAHLLGTSKSRNRGFESSSGVCKGSPERLPVSNTDEAFDIQRNTTSRTQQGPPIRHTTSTSNISDVRHGGLAVDADGTEEKDISSTVGGRQQTLQPPAASGRFFSRTASVDTNDDKEPILSPQEDLQTDPSMALSTALDKLSKIRMKLDTLQQQLEVQSQEVSSYYSALKAADQVHSSLQQTAADCRVCYGRRHTQMQEVEKRLSVLTAQDLHPCSVDELEELAQELEGTQYKLTVVQAQRAGGAAEEGRKKPKQLLPYSSSCLPEPKSSFAIPEEPVARIGPDECVAVQESALQEIKALGDDLEHIKTVHCEYKRAYKRLQGIMTQQVNGYDVDLQKLVAIEKNLEEKLRRLLFLNGDANYAELSDAQMQEYFRIVNLSIRKVYRELALRESGDRRRNEPRTSGGWLE</sequence>
<feature type="compositionally biased region" description="Polar residues" evidence="2">
    <location>
        <begin position="656"/>
        <end position="668"/>
    </location>
</feature>
<feature type="compositionally biased region" description="Basic and acidic residues" evidence="2">
    <location>
        <begin position="542"/>
        <end position="551"/>
    </location>
</feature>
<feature type="compositionally biased region" description="Polar residues" evidence="2">
    <location>
        <begin position="358"/>
        <end position="369"/>
    </location>
</feature>
<feature type="compositionally biased region" description="Polar residues" evidence="2">
    <location>
        <begin position="398"/>
        <end position="413"/>
    </location>
</feature>
<feature type="region of interest" description="Disordered" evidence="2">
    <location>
        <begin position="54"/>
        <end position="182"/>
    </location>
</feature>